<sequence length="245" mass="27980">MSRGFQPKPHTFANSCRSFVNYPSGRKRLLREAFPRTRTTLVRRWVPAKKGCSAGGSGHPDWWMRWQSKPHNYLHSIDALIASRVAVCLDIRASCERARLVLNFSTRQMQYNPHFVQRRRLSRSSLWQVSPGWKTSRTYAGLSKVPIFARDFKTSSLLGGKYHFIMRLVKRQSSLGRFSFHKARCLVTMTATPLTSQLRDSGLGKIKSQDVVLQAASFPHARRATFETTAILPFKPQRVGNIRCG</sequence>
<evidence type="ECO:0000313" key="1">
    <source>
        <dbReference type="EMBL" id="KAK4232075.1"/>
    </source>
</evidence>
<accession>A0AAN7BYU2</accession>
<dbReference type="AlphaFoldDB" id="A0AAN7BYU2"/>
<organism evidence="1 2">
    <name type="scientific">Podospora fimiseda</name>
    <dbReference type="NCBI Taxonomy" id="252190"/>
    <lineage>
        <taxon>Eukaryota</taxon>
        <taxon>Fungi</taxon>
        <taxon>Dikarya</taxon>
        <taxon>Ascomycota</taxon>
        <taxon>Pezizomycotina</taxon>
        <taxon>Sordariomycetes</taxon>
        <taxon>Sordariomycetidae</taxon>
        <taxon>Sordariales</taxon>
        <taxon>Podosporaceae</taxon>
        <taxon>Podospora</taxon>
    </lineage>
</organism>
<reference evidence="1" key="2">
    <citation type="submission" date="2023-05" db="EMBL/GenBank/DDBJ databases">
        <authorList>
            <consortium name="Lawrence Berkeley National Laboratory"/>
            <person name="Steindorff A."/>
            <person name="Hensen N."/>
            <person name="Bonometti L."/>
            <person name="Westerberg I."/>
            <person name="Brannstrom I.O."/>
            <person name="Guillou S."/>
            <person name="Cros-Aarteil S."/>
            <person name="Calhoun S."/>
            <person name="Haridas S."/>
            <person name="Kuo A."/>
            <person name="Mondo S."/>
            <person name="Pangilinan J."/>
            <person name="Riley R."/>
            <person name="Labutti K."/>
            <person name="Andreopoulos B."/>
            <person name="Lipzen A."/>
            <person name="Chen C."/>
            <person name="Yanf M."/>
            <person name="Daum C."/>
            <person name="Ng V."/>
            <person name="Clum A."/>
            <person name="Ohm R."/>
            <person name="Martin F."/>
            <person name="Silar P."/>
            <person name="Natvig D."/>
            <person name="Lalanne C."/>
            <person name="Gautier V."/>
            <person name="Ament-Velasquez S.L."/>
            <person name="Kruys A."/>
            <person name="Hutchinson M.I."/>
            <person name="Powell A.J."/>
            <person name="Barry K."/>
            <person name="Miller A.N."/>
            <person name="Grigoriev I.V."/>
            <person name="Debuchy R."/>
            <person name="Gladieux P."/>
            <person name="Thoren M.H."/>
            <person name="Johannesson H."/>
        </authorList>
    </citation>
    <scope>NUCLEOTIDE SEQUENCE</scope>
    <source>
        <strain evidence="1">CBS 990.96</strain>
    </source>
</reference>
<dbReference type="Proteomes" id="UP001301958">
    <property type="component" value="Unassembled WGS sequence"/>
</dbReference>
<name>A0AAN7BYU2_9PEZI</name>
<dbReference type="EMBL" id="MU865289">
    <property type="protein sequence ID" value="KAK4232075.1"/>
    <property type="molecule type" value="Genomic_DNA"/>
</dbReference>
<comment type="caution">
    <text evidence="1">The sequence shown here is derived from an EMBL/GenBank/DDBJ whole genome shotgun (WGS) entry which is preliminary data.</text>
</comment>
<proteinExistence type="predicted"/>
<evidence type="ECO:0000313" key="2">
    <source>
        <dbReference type="Proteomes" id="UP001301958"/>
    </source>
</evidence>
<protein>
    <submittedName>
        <fullName evidence="1">Uncharacterized protein</fullName>
    </submittedName>
</protein>
<gene>
    <name evidence="1" type="ORF">QBC38DRAFT_144613</name>
</gene>
<keyword evidence="2" id="KW-1185">Reference proteome</keyword>
<reference evidence="1" key="1">
    <citation type="journal article" date="2023" name="Mol. Phylogenet. Evol.">
        <title>Genome-scale phylogeny and comparative genomics of the fungal order Sordariales.</title>
        <authorList>
            <person name="Hensen N."/>
            <person name="Bonometti L."/>
            <person name="Westerberg I."/>
            <person name="Brannstrom I.O."/>
            <person name="Guillou S."/>
            <person name="Cros-Aarteil S."/>
            <person name="Calhoun S."/>
            <person name="Haridas S."/>
            <person name="Kuo A."/>
            <person name="Mondo S."/>
            <person name="Pangilinan J."/>
            <person name="Riley R."/>
            <person name="LaButti K."/>
            <person name="Andreopoulos B."/>
            <person name="Lipzen A."/>
            <person name="Chen C."/>
            <person name="Yan M."/>
            <person name="Daum C."/>
            <person name="Ng V."/>
            <person name="Clum A."/>
            <person name="Steindorff A."/>
            <person name="Ohm R.A."/>
            <person name="Martin F."/>
            <person name="Silar P."/>
            <person name="Natvig D.O."/>
            <person name="Lalanne C."/>
            <person name="Gautier V."/>
            <person name="Ament-Velasquez S.L."/>
            <person name="Kruys A."/>
            <person name="Hutchinson M.I."/>
            <person name="Powell A.J."/>
            <person name="Barry K."/>
            <person name="Miller A.N."/>
            <person name="Grigoriev I.V."/>
            <person name="Debuchy R."/>
            <person name="Gladieux P."/>
            <person name="Hiltunen Thoren M."/>
            <person name="Johannesson H."/>
        </authorList>
    </citation>
    <scope>NUCLEOTIDE SEQUENCE</scope>
    <source>
        <strain evidence="1">CBS 990.96</strain>
    </source>
</reference>